<dbReference type="EMBL" id="JAUTBL010000001">
    <property type="protein sequence ID" value="MDQ1183150.1"/>
    <property type="molecule type" value="Genomic_DNA"/>
</dbReference>
<proteinExistence type="predicted"/>
<evidence type="ECO:0000256" key="2">
    <source>
        <dbReference type="ARBA" id="ARBA00023172"/>
    </source>
</evidence>
<evidence type="ECO:0000313" key="4">
    <source>
        <dbReference type="EMBL" id="MDQ1183150.1"/>
    </source>
</evidence>
<dbReference type="Gene3D" id="3.40.50.1390">
    <property type="entry name" value="Resolvase, N-terminal catalytic domain"/>
    <property type="match status" value="1"/>
</dbReference>
<evidence type="ECO:0000256" key="1">
    <source>
        <dbReference type="ARBA" id="ARBA00023125"/>
    </source>
</evidence>
<name>A0ABU0UDY3_9HYPH</name>
<dbReference type="PANTHER" id="PTHR30461:SF2">
    <property type="entry name" value="SERINE RECOMBINASE PINE-RELATED"/>
    <property type="match status" value="1"/>
</dbReference>
<dbReference type="InterPro" id="IPR006119">
    <property type="entry name" value="Resolv_N"/>
</dbReference>
<keyword evidence="2" id="KW-0233">DNA recombination</keyword>
<dbReference type="CDD" id="cd03768">
    <property type="entry name" value="SR_ResInv"/>
    <property type="match status" value="1"/>
</dbReference>
<keyword evidence="1" id="KW-0238">DNA-binding</keyword>
<dbReference type="PANTHER" id="PTHR30461">
    <property type="entry name" value="DNA-INVERTASE FROM LAMBDOID PROPHAGE"/>
    <property type="match status" value="1"/>
</dbReference>
<dbReference type="Pfam" id="PF20552">
    <property type="entry name" value="HTH_62"/>
    <property type="match status" value="1"/>
</dbReference>
<keyword evidence="5" id="KW-1185">Reference proteome</keyword>
<feature type="domain" description="Resolvase/invertase-type recombinase catalytic" evidence="3">
    <location>
        <begin position="8"/>
        <end position="141"/>
    </location>
</feature>
<dbReference type="Proteomes" id="UP001224781">
    <property type="component" value="Unassembled WGS sequence"/>
</dbReference>
<dbReference type="InterPro" id="IPR050639">
    <property type="entry name" value="SSR_resolvase"/>
</dbReference>
<dbReference type="Pfam" id="PF00239">
    <property type="entry name" value="Resolvase"/>
    <property type="match status" value="1"/>
</dbReference>
<dbReference type="InterPro" id="IPR046789">
    <property type="entry name" value="HTH_62"/>
</dbReference>
<gene>
    <name evidence="4" type="ORF">QE408_000272</name>
</gene>
<accession>A0ABU0UDY3</accession>
<organism evidence="4 5">
    <name type="scientific">Agrobacterium larrymoorei</name>
    <dbReference type="NCBI Taxonomy" id="160699"/>
    <lineage>
        <taxon>Bacteria</taxon>
        <taxon>Pseudomonadati</taxon>
        <taxon>Pseudomonadota</taxon>
        <taxon>Alphaproteobacteria</taxon>
        <taxon>Hyphomicrobiales</taxon>
        <taxon>Rhizobiaceae</taxon>
        <taxon>Rhizobium/Agrobacterium group</taxon>
        <taxon>Agrobacterium</taxon>
    </lineage>
</organism>
<evidence type="ECO:0000313" key="5">
    <source>
        <dbReference type="Proteomes" id="UP001224781"/>
    </source>
</evidence>
<dbReference type="InterPro" id="IPR036162">
    <property type="entry name" value="Resolvase-like_N_sf"/>
</dbReference>
<dbReference type="PROSITE" id="PS51736">
    <property type="entry name" value="RECOMBINASES_3"/>
    <property type="match status" value="1"/>
</dbReference>
<dbReference type="SUPFAM" id="SSF53041">
    <property type="entry name" value="Resolvase-like"/>
    <property type="match status" value="1"/>
</dbReference>
<dbReference type="RefSeq" id="WP_306927892.1">
    <property type="nucleotide sequence ID" value="NZ_JAUTBL010000001.1"/>
</dbReference>
<protein>
    <submittedName>
        <fullName evidence="4">DNA invertase Pin-like site-specific DNA recombinase</fullName>
    </submittedName>
</protein>
<sequence>MQPTQPQQFVAYYRVSTAKQGADGLGIEAQRAAVKAFANGNVIAEFTEVESGGKNNRPQIAMALDYARQHKATLLIAKMDRLSRNSAFINNLLEAGVDFLAVDQPHATPLTIRILAAVAQEEREQISKRVKVALAVAKDRGVKLGGAHHTKQAKANTFAESLQEVLQTLIDSGADTPAAIAKALNERAIRTPRGAEWGTGQVVRLLRRIGKG</sequence>
<dbReference type="SMART" id="SM00857">
    <property type="entry name" value="Resolvase"/>
    <property type="match status" value="1"/>
</dbReference>
<reference evidence="4 5" key="1">
    <citation type="submission" date="2023-07" db="EMBL/GenBank/DDBJ databases">
        <title>Functional and genomic diversity of the sorghum phyllosphere microbiome.</title>
        <authorList>
            <person name="Shade A."/>
        </authorList>
    </citation>
    <scope>NUCLEOTIDE SEQUENCE [LARGE SCALE GENOMIC DNA]</scope>
    <source>
        <strain evidence="4 5">SORGH_AS_1126</strain>
    </source>
</reference>
<comment type="caution">
    <text evidence="4">The sequence shown here is derived from an EMBL/GenBank/DDBJ whole genome shotgun (WGS) entry which is preliminary data.</text>
</comment>
<evidence type="ECO:0000259" key="3">
    <source>
        <dbReference type="PROSITE" id="PS51736"/>
    </source>
</evidence>